<gene>
    <name evidence="1" type="ORF">C5746_05750</name>
</gene>
<sequence length="144" mass="15575">MKSPDVIVAACFQVPLGAASFFSLWKPSWLTSVYRVTSPSLQRTRRSSAHLLLVVQRPPVMEVACFHRSLGFCSCTSPWRPGPTTGAMHSASWVTWADVAAMDLMSRPGRGAGRPTVSKGSASEYVAARGRNPAEKYGATSYPL</sequence>
<name>A0A2Z5J9E5_STRAR</name>
<dbReference type="Proteomes" id="UP000252698">
    <property type="component" value="Chromosome"/>
</dbReference>
<evidence type="ECO:0000313" key="2">
    <source>
        <dbReference type="Proteomes" id="UP000252698"/>
    </source>
</evidence>
<dbReference type="AlphaFoldDB" id="A0A2Z5J9E5"/>
<accession>A0A2Z5J9E5</accession>
<dbReference type="KEGG" id="sata:C5746_05750"/>
<organism evidence="1 2">
    <name type="scientific">Streptomyces atratus</name>
    <dbReference type="NCBI Taxonomy" id="1893"/>
    <lineage>
        <taxon>Bacteria</taxon>
        <taxon>Bacillati</taxon>
        <taxon>Actinomycetota</taxon>
        <taxon>Actinomycetes</taxon>
        <taxon>Kitasatosporales</taxon>
        <taxon>Streptomycetaceae</taxon>
        <taxon>Streptomyces</taxon>
    </lineage>
</organism>
<protein>
    <submittedName>
        <fullName evidence="1">Uncharacterized protein</fullName>
    </submittedName>
</protein>
<evidence type="ECO:0000313" key="1">
    <source>
        <dbReference type="EMBL" id="AXE76515.1"/>
    </source>
</evidence>
<proteinExistence type="predicted"/>
<dbReference type="EMBL" id="CP027306">
    <property type="protein sequence ID" value="AXE76515.1"/>
    <property type="molecule type" value="Genomic_DNA"/>
</dbReference>
<reference evidence="1 2" key="1">
    <citation type="journal article" date="2018" name="Front. Microbiol.">
        <title>Genome Sequencing of Streptomyces atratus SCSIOZH16 and Activation Production of Nocardamine via Metabolic Engineering.</title>
        <authorList>
            <person name="Li Y."/>
            <person name="Zhang C."/>
            <person name="Liu C."/>
            <person name="Ju J."/>
            <person name="Ma J."/>
        </authorList>
    </citation>
    <scope>NUCLEOTIDE SEQUENCE [LARGE SCALE GENOMIC DNA]</scope>
    <source>
        <strain evidence="1 2">SCSIO_ZH16</strain>
    </source>
</reference>